<dbReference type="Pfam" id="PF00248">
    <property type="entry name" value="Aldo_ket_red"/>
    <property type="match status" value="1"/>
</dbReference>
<dbReference type="RefSeq" id="WP_320882792.1">
    <property type="nucleotide sequence ID" value="NZ_BAABZA010000008.1"/>
</dbReference>
<dbReference type="GO" id="GO:0005737">
    <property type="term" value="C:cytoplasm"/>
    <property type="evidence" value="ECO:0007669"/>
    <property type="project" value="TreeGrafter"/>
</dbReference>
<dbReference type="Proteomes" id="UP001276902">
    <property type="component" value="Unassembled WGS sequence"/>
</dbReference>
<dbReference type="PROSITE" id="PS51257">
    <property type="entry name" value="PROKAR_LIPOPROTEIN"/>
    <property type="match status" value="1"/>
</dbReference>
<evidence type="ECO:0000313" key="4">
    <source>
        <dbReference type="Proteomes" id="UP001276902"/>
    </source>
</evidence>
<comment type="caution">
    <text evidence="3">The sequence shown here is derived from an EMBL/GenBank/DDBJ whole genome shotgun (WGS) entry which is preliminary data.</text>
</comment>
<dbReference type="PANTHER" id="PTHR43625">
    <property type="entry name" value="AFLATOXIN B1 ALDEHYDE REDUCTASE"/>
    <property type="match status" value="1"/>
</dbReference>
<gene>
    <name evidence="3" type="ORF">MQE39_01065</name>
</gene>
<dbReference type="InterPro" id="IPR023210">
    <property type="entry name" value="NADP_OxRdtase_dom"/>
</dbReference>
<keyword evidence="1" id="KW-0560">Oxidoreductase</keyword>
<dbReference type="PANTHER" id="PTHR43625:SF40">
    <property type="entry name" value="ALDO-KETO REDUCTASE YAKC [NADP(+)]"/>
    <property type="match status" value="1"/>
</dbReference>
<feature type="domain" description="NADP-dependent oxidoreductase" evidence="2">
    <location>
        <begin position="16"/>
        <end position="316"/>
    </location>
</feature>
<name>A0AB35UJ68_9FIRM</name>
<evidence type="ECO:0000259" key="2">
    <source>
        <dbReference type="Pfam" id="PF00248"/>
    </source>
</evidence>
<protein>
    <submittedName>
        <fullName evidence="3">Aldo/keto reductase</fullName>
    </submittedName>
</protein>
<dbReference type="GO" id="GO:0016491">
    <property type="term" value="F:oxidoreductase activity"/>
    <property type="evidence" value="ECO:0007669"/>
    <property type="project" value="UniProtKB-KW"/>
</dbReference>
<dbReference type="InterPro" id="IPR036812">
    <property type="entry name" value="NAD(P)_OxRdtase_dom_sf"/>
</dbReference>
<dbReference type="EMBL" id="JALDAW010000002">
    <property type="protein sequence ID" value="MDY5166715.1"/>
    <property type="molecule type" value="Genomic_DNA"/>
</dbReference>
<evidence type="ECO:0000313" key="3">
    <source>
        <dbReference type="EMBL" id="MDY5166715.1"/>
    </source>
</evidence>
<accession>A0AB35UJ68</accession>
<sequence length="336" mass="38146">MMEKREFANTGIMVSAIGLGCMGMSSSYGERNDEESIKTLQRSLELGIDFWDTSDIYGNGDNEKLISKVLRENRNRVFIATKVGFRSGNDTDDGVARQGNYLDGRPEHIKKAVSACLDRLGVECIDLLYLHRVDPNVPVEDSIKAMAKFVEQGKVKYLGISECTLDDLNRAHKIHPISAVQSEYSLVERTVEKNGILQRTKEINAVFVPFAPLGRGLITNKKHMQHLQPTDFRYNIPRYNGEHRINNENLANELDLYAKENFNATVSQLAIAWVLAQQDNIIPIPGTKRRIYLEENVKSIDIHLSERHLKDINAILDKYPNVGERYAARQKGFLKK</sequence>
<proteinExistence type="predicted"/>
<dbReference type="SUPFAM" id="SSF51430">
    <property type="entry name" value="NAD(P)-linked oxidoreductase"/>
    <property type="match status" value="1"/>
</dbReference>
<evidence type="ECO:0000256" key="1">
    <source>
        <dbReference type="ARBA" id="ARBA00023002"/>
    </source>
</evidence>
<organism evidence="3 4">
    <name type="scientific">Dielma fastidiosa</name>
    <dbReference type="NCBI Taxonomy" id="1034346"/>
    <lineage>
        <taxon>Bacteria</taxon>
        <taxon>Bacillati</taxon>
        <taxon>Bacillota</taxon>
        <taxon>Erysipelotrichia</taxon>
        <taxon>Erysipelotrichales</taxon>
        <taxon>Erysipelotrichaceae</taxon>
        <taxon>Dielma</taxon>
    </lineage>
</organism>
<reference evidence="3" key="1">
    <citation type="submission" date="2022-03" db="EMBL/GenBank/DDBJ databases">
        <title>First case of bacteraemia caused by Dielma fastidiosa in a patient hospitalised with diverticulitis.</title>
        <authorList>
            <person name="Forman-Ankjaer B."/>
            <person name="Hvid-Jensen F."/>
            <person name="Kobel C.M."/>
            <person name="Greve T."/>
        </authorList>
    </citation>
    <scope>NUCLEOTIDE SEQUENCE</scope>
    <source>
        <strain evidence="3">AUH_DF_2021</strain>
    </source>
</reference>
<dbReference type="AlphaFoldDB" id="A0AB35UJ68"/>
<dbReference type="Gene3D" id="3.20.20.100">
    <property type="entry name" value="NADP-dependent oxidoreductase domain"/>
    <property type="match status" value="1"/>
</dbReference>
<dbReference type="InterPro" id="IPR050791">
    <property type="entry name" value="Aldo-Keto_reductase"/>
</dbReference>